<dbReference type="SUPFAM" id="SSF53649">
    <property type="entry name" value="Alkaline phosphatase-like"/>
    <property type="match status" value="1"/>
</dbReference>
<keyword evidence="4" id="KW-0378">Hydrolase</keyword>
<dbReference type="GO" id="GO:0006027">
    <property type="term" value="P:glycosaminoglycan catabolic process"/>
    <property type="evidence" value="ECO:0007669"/>
    <property type="project" value="TreeGrafter"/>
</dbReference>
<dbReference type="EMBL" id="JBAMIC010004070">
    <property type="protein sequence ID" value="KAK7087181.1"/>
    <property type="molecule type" value="Genomic_DNA"/>
</dbReference>
<comment type="caution">
    <text evidence="9">The sequence shown here is derived from an EMBL/GenBank/DDBJ whole genome shotgun (WGS) entry which is preliminary data.</text>
</comment>
<keyword evidence="10" id="KW-1185">Reference proteome</keyword>
<dbReference type="Pfam" id="PF16347">
    <property type="entry name" value="SGSH_C"/>
    <property type="match status" value="1"/>
</dbReference>
<feature type="signal peptide" evidence="6">
    <location>
        <begin position="1"/>
        <end position="19"/>
    </location>
</feature>
<dbReference type="InterPro" id="IPR032506">
    <property type="entry name" value="SGSH_C"/>
</dbReference>
<evidence type="ECO:0000313" key="9">
    <source>
        <dbReference type="EMBL" id="KAK7087181.1"/>
    </source>
</evidence>
<evidence type="ECO:0000256" key="2">
    <source>
        <dbReference type="ARBA" id="ARBA00008779"/>
    </source>
</evidence>
<dbReference type="Pfam" id="PF00884">
    <property type="entry name" value="Sulfatase"/>
    <property type="match status" value="1"/>
</dbReference>
<gene>
    <name evidence="9" type="ORF">V1264_021262</name>
</gene>
<keyword evidence="3 6" id="KW-0732">Signal</keyword>
<protein>
    <recommendedName>
        <fullName evidence="11">N-sulfoglucosamine sulfohydrolase</fullName>
    </recommendedName>
</protein>
<evidence type="ECO:0000259" key="8">
    <source>
        <dbReference type="Pfam" id="PF16347"/>
    </source>
</evidence>
<dbReference type="InterPro" id="IPR000917">
    <property type="entry name" value="Sulfatase_N"/>
</dbReference>
<feature type="chain" id="PRO_5042824744" description="N-sulfoglucosamine sulfohydrolase" evidence="6">
    <location>
        <begin position="20"/>
        <end position="506"/>
    </location>
</feature>
<evidence type="ECO:0000256" key="4">
    <source>
        <dbReference type="ARBA" id="ARBA00022801"/>
    </source>
</evidence>
<dbReference type="PANTHER" id="PTHR43108">
    <property type="entry name" value="N-ACETYLGLUCOSAMINE-6-SULFATASE FAMILY MEMBER"/>
    <property type="match status" value="1"/>
</dbReference>
<proteinExistence type="inferred from homology"/>
<sequence>MYRVDLLLRLLCLFMVASADTRKNVVLFFGDDAGFQMGAYKDSVIKSPNFDALAARSVVFRNGYTSVSSCSPSRSVLLTGQPQHQNGMYGLAHDPHHFSSFDRVKSLPNILSQHNVRTGIVGKYHVAPLPVYQFEYDASSTKFPINQVGRNITCMKEHMREFLQGSQNDSRPFFLYMAWHDPHRCGGSLGQFCEKFGNGKPGFGVIPDWTPEYYNPDDIELPYYLPNTPAARQDMANMYTTYSRMDQGLGLFLKELEQSGLMENTLVLYTSDNGIPFPSAKTNLYEPGNGEPMMISSPLHKQHWGKYTDAIGSTMDFTPTILDWFGIDPSSSNAKLTGKSLLPVAANPDDLTNYTRAFSSHNMHEVTMYYPMRVVRTPQYRLIHNLNYKGPYGMATDIYGSPTFLDILNRTMTGQPTHWFKTLDQYYYRPQWELFDLHSDPQELHNLADDPGHQSVMNELRAELLSWQAQTHDPWRCLPGGELLNGPSCFPLDNGEDGMNKYRAEL</sequence>
<dbReference type="GO" id="GO:0030200">
    <property type="term" value="P:heparan sulfate proteoglycan catabolic process"/>
    <property type="evidence" value="ECO:0007669"/>
    <property type="project" value="TreeGrafter"/>
</dbReference>
<dbReference type="InterPro" id="IPR017850">
    <property type="entry name" value="Alkaline_phosphatase_core_sf"/>
</dbReference>
<reference evidence="9 10" key="1">
    <citation type="submission" date="2024-02" db="EMBL/GenBank/DDBJ databases">
        <title>Chromosome-scale genome assembly of the rough periwinkle Littorina saxatilis.</title>
        <authorList>
            <person name="De Jode A."/>
            <person name="Faria R."/>
            <person name="Formenti G."/>
            <person name="Sims Y."/>
            <person name="Smith T.P."/>
            <person name="Tracey A."/>
            <person name="Wood J.M.D."/>
            <person name="Zagrodzka Z.B."/>
            <person name="Johannesson K."/>
            <person name="Butlin R.K."/>
            <person name="Leder E.H."/>
        </authorList>
    </citation>
    <scope>NUCLEOTIDE SEQUENCE [LARGE SCALE GENOMIC DNA]</scope>
    <source>
        <strain evidence="9">Snail1</strain>
        <tissue evidence="9">Muscle</tissue>
    </source>
</reference>
<evidence type="ECO:0008006" key="11">
    <source>
        <dbReference type="Google" id="ProtNLM"/>
    </source>
</evidence>
<dbReference type="InterPro" id="IPR024607">
    <property type="entry name" value="Sulfatase_CS"/>
</dbReference>
<dbReference type="Gene3D" id="3.40.720.10">
    <property type="entry name" value="Alkaline Phosphatase, subunit A"/>
    <property type="match status" value="1"/>
</dbReference>
<dbReference type="GO" id="GO:0016250">
    <property type="term" value="F:N-sulfoglucosamine sulfohydrolase activity"/>
    <property type="evidence" value="ECO:0007669"/>
    <property type="project" value="TreeGrafter"/>
</dbReference>
<evidence type="ECO:0000256" key="5">
    <source>
        <dbReference type="ARBA" id="ARBA00023180"/>
    </source>
</evidence>
<dbReference type="CDD" id="cd16027">
    <property type="entry name" value="SGSH"/>
    <property type="match status" value="1"/>
</dbReference>
<dbReference type="Proteomes" id="UP001374579">
    <property type="component" value="Unassembled WGS sequence"/>
</dbReference>
<evidence type="ECO:0000259" key="7">
    <source>
        <dbReference type="Pfam" id="PF00884"/>
    </source>
</evidence>
<evidence type="ECO:0000256" key="6">
    <source>
        <dbReference type="SAM" id="SignalP"/>
    </source>
</evidence>
<accession>A0AAN9FV88</accession>
<evidence type="ECO:0000256" key="1">
    <source>
        <dbReference type="ARBA" id="ARBA00001913"/>
    </source>
</evidence>
<evidence type="ECO:0000256" key="3">
    <source>
        <dbReference type="ARBA" id="ARBA00022729"/>
    </source>
</evidence>
<feature type="domain" description="Sulfatase N-terminal" evidence="7">
    <location>
        <begin position="23"/>
        <end position="327"/>
    </location>
</feature>
<dbReference type="AlphaFoldDB" id="A0AAN9FV88"/>
<name>A0AAN9FV88_9CAEN</name>
<dbReference type="PANTHER" id="PTHR43108:SF6">
    <property type="entry name" value="N-SULPHOGLUCOSAMINE SULPHOHYDROLASE"/>
    <property type="match status" value="1"/>
</dbReference>
<comment type="similarity">
    <text evidence="2">Belongs to the sulfatase family.</text>
</comment>
<organism evidence="9 10">
    <name type="scientific">Littorina saxatilis</name>
    <dbReference type="NCBI Taxonomy" id="31220"/>
    <lineage>
        <taxon>Eukaryota</taxon>
        <taxon>Metazoa</taxon>
        <taxon>Spiralia</taxon>
        <taxon>Lophotrochozoa</taxon>
        <taxon>Mollusca</taxon>
        <taxon>Gastropoda</taxon>
        <taxon>Caenogastropoda</taxon>
        <taxon>Littorinimorpha</taxon>
        <taxon>Littorinoidea</taxon>
        <taxon>Littorinidae</taxon>
        <taxon>Littorina</taxon>
    </lineage>
</organism>
<evidence type="ECO:0000313" key="10">
    <source>
        <dbReference type="Proteomes" id="UP001374579"/>
    </source>
</evidence>
<keyword evidence="5" id="KW-0325">Glycoprotein</keyword>
<dbReference type="PROSITE" id="PS00523">
    <property type="entry name" value="SULFATASE_1"/>
    <property type="match status" value="1"/>
</dbReference>
<feature type="domain" description="N-sulphoglucosamine sulphohydrolase C-terminal" evidence="8">
    <location>
        <begin position="416"/>
        <end position="469"/>
    </location>
</feature>
<comment type="cofactor">
    <cofactor evidence="1">
        <name>Ca(2+)</name>
        <dbReference type="ChEBI" id="CHEBI:29108"/>
    </cofactor>
</comment>